<evidence type="ECO:0000313" key="3">
    <source>
        <dbReference type="EMBL" id="SMP04729.1"/>
    </source>
</evidence>
<name>A0AA45WJW8_9AQUI</name>
<gene>
    <name evidence="3" type="ORF">SAMN06264868_10334</name>
</gene>
<dbReference type="EMBL" id="FXTX01000003">
    <property type="protein sequence ID" value="SMP04729.1"/>
    <property type="molecule type" value="Genomic_DNA"/>
</dbReference>
<proteinExistence type="predicted"/>
<dbReference type="InterPro" id="IPR052534">
    <property type="entry name" value="Extracell_DNA_Util/SecSys_Comp"/>
</dbReference>
<keyword evidence="1" id="KW-0175">Coiled coil</keyword>
<accession>A0AA45WJW8</accession>
<feature type="coiled-coil region" evidence="1">
    <location>
        <begin position="50"/>
        <end position="108"/>
    </location>
</feature>
<sequence>MIKINLKPKKERKIKGVPKIKLGGLPQLSLKSQIIYFVPVIFLIGEISYLFYINKQISDLNTQKEELEQKKTKLNAFKKNIDDLLREINEQKKLKEEVNLRIATIENLSNQKKDFSKLLDAVVYSYTDGIWLTSANLSIEKSSLSGFAFSPDYISTYYSNLNRYFDSISFSQTEMKVANAGFPYYSFNFEISSFKGGL</sequence>
<keyword evidence="2" id="KW-0472">Membrane</keyword>
<evidence type="ECO:0000313" key="4">
    <source>
        <dbReference type="Proteomes" id="UP001157947"/>
    </source>
</evidence>
<reference evidence="3" key="1">
    <citation type="submission" date="2017-05" db="EMBL/GenBank/DDBJ databases">
        <authorList>
            <person name="Varghese N."/>
            <person name="Submissions S."/>
        </authorList>
    </citation>
    <scope>NUCLEOTIDE SEQUENCE</scope>
    <source>
        <strain evidence="3">DSM 18763</strain>
    </source>
</reference>
<evidence type="ECO:0008006" key="5">
    <source>
        <dbReference type="Google" id="ProtNLM"/>
    </source>
</evidence>
<dbReference type="RefSeq" id="WP_265133918.1">
    <property type="nucleotide sequence ID" value="NZ_FXTX01000003.1"/>
</dbReference>
<keyword evidence="2" id="KW-0812">Transmembrane</keyword>
<dbReference type="AlphaFoldDB" id="A0AA45WJW8"/>
<dbReference type="Proteomes" id="UP001157947">
    <property type="component" value="Unassembled WGS sequence"/>
</dbReference>
<evidence type="ECO:0000256" key="1">
    <source>
        <dbReference type="SAM" id="Coils"/>
    </source>
</evidence>
<feature type="transmembrane region" description="Helical" evidence="2">
    <location>
        <begin position="34"/>
        <end position="53"/>
    </location>
</feature>
<dbReference type="PANTHER" id="PTHR40278:SF1">
    <property type="entry name" value="DNA UTILIZATION PROTEIN HOFN"/>
    <property type="match status" value="1"/>
</dbReference>
<dbReference type="PANTHER" id="PTHR40278">
    <property type="entry name" value="DNA UTILIZATION PROTEIN HOFN"/>
    <property type="match status" value="1"/>
</dbReference>
<protein>
    <recommendedName>
        <fullName evidence="5">Type IV pilus assembly protein PilN</fullName>
    </recommendedName>
</protein>
<comment type="caution">
    <text evidence="3">The sequence shown here is derived from an EMBL/GenBank/DDBJ whole genome shotgun (WGS) entry which is preliminary data.</text>
</comment>
<organism evidence="3 4">
    <name type="scientific">Venenivibrio stagnispumantis</name>
    <dbReference type="NCBI Taxonomy" id="407998"/>
    <lineage>
        <taxon>Bacteria</taxon>
        <taxon>Pseudomonadati</taxon>
        <taxon>Aquificota</taxon>
        <taxon>Aquificia</taxon>
        <taxon>Aquificales</taxon>
        <taxon>Hydrogenothermaceae</taxon>
        <taxon>Venenivibrio</taxon>
    </lineage>
</organism>
<keyword evidence="2" id="KW-1133">Transmembrane helix</keyword>
<keyword evidence="4" id="KW-1185">Reference proteome</keyword>
<evidence type="ECO:0000256" key="2">
    <source>
        <dbReference type="SAM" id="Phobius"/>
    </source>
</evidence>